<protein>
    <submittedName>
        <fullName evidence="2">Uncharacterized protein</fullName>
    </submittedName>
</protein>
<dbReference type="PANTHER" id="PTHR35204:SF1">
    <property type="entry name" value="ENTEROTOXIN"/>
    <property type="match status" value="1"/>
</dbReference>
<dbReference type="PANTHER" id="PTHR35204">
    <property type="entry name" value="YALI0A21131P"/>
    <property type="match status" value="1"/>
</dbReference>
<dbReference type="EMBL" id="JARKIE010000434">
    <property type="protein sequence ID" value="KAJ7640178.1"/>
    <property type="molecule type" value="Genomic_DNA"/>
</dbReference>
<evidence type="ECO:0000313" key="2">
    <source>
        <dbReference type="EMBL" id="KAJ7640178.1"/>
    </source>
</evidence>
<feature type="region of interest" description="Disordered" evidence="1">
    <location>
        <begin position="173"/>
        <end position="192"/>
    </location>
</feature>
<keyword evidence="3" id="KW-1185">Reference proteome</keyword>
<name>A0AAD7C6F6_MYCRO</name>
<organism evidence="2 3">
    <name type="scientific">Mycena rosella</name>
    <name type="common">Pink bonnet</name>
    <name type="synonym">Agaricus rosellus</name>
    <dbReference type="NCBI Taxonomy" id="1033263"/>
    <lineage>
        <taxon>Eukaryota</taxon>
        <taxon>Fungi</taxon>
        <taxon>Dikarya</taxon>
        <taxon>Basidiomycota</taxon>
        <taxon>Agaricomycotina</taxon>
        <taxon>Agaricomycetes</taxon>
        <taxon>Agaricomycetidae</taxon>
        <taxon>Agaricales</taxon>
        <taxon>Marasmiineae</taxon>
        <taxon>Mycenaceae</taxon>
        <taxon>Mycena</taxon>
    </lineage>
</organism>
<sequence length="192" mass="21102">MPYRLRSAVPPPAGWDTAWAGPVFRVCARAHTSSIESVAPTLTASERLLLASAQETTREICRTLVGMWAQGMLALRGSATVPDSLVLEWKSEIDRLVDWLGWGVWIKCRPACASNESCYLPGAPFSMGEWNGSVPRCLRLIEPYTGLEDWDPLMCNLTFTSYDVRFSCSAGSPLASQGPKPYTHAPGESYQD</sequence>
<accession>A0AAD7C6F6</accession>
<gene>
    <name evidence="2" type="ORF">B0H17DRAFT_1216706</name>
</gene>
<evidence type="ECO:0000256" key="1">
    <source>
        <dbReference type="SAM" id="MobiDB-lite"/>
    </source>
</evidence>
<proteinExistence type="predicted"/>
<dbReference type="InterPro" id="IPR038921">
    <property type="entry name" value="YOR389W-like"/>
</dbReference>
<evidence type="ECO:0000313" key="3">
    <source>
        <dbReference type="Proteomes" id="UP001221757"/>
    </source>
</evidence>
<dbReference type="Proteomes" id="UP001221757">
    <property type="component" value="Unassembled WGS sequence"/>
</dbReference>
<dbReference type="AlphaFoldDB" id="A0AAD7C6F6"/>
<reference evidence="2" key="1">
    <citation type="submission" date="2023-03" db="EMBL/GenBank/DDBJ databases">
        <title>Massive genome expansion in bonnet fungi (Mycena s.s.) driven by repeated elements and novel gene families across ecological guilds.</title>
        <authorList>
            <consortium name="Lawrence Berkeley National Laboratory"/>
            <person name="Harder C.B."/>
            <person name="Miyauchi S."/>
            <person name="Viragh M."/>
            <person name="Kuo A."/>
            <person name="Thoen E."/>
            <person name="Andreopoulos B."/>
            <person name="Lu D."/>
            <person name="Skrede I."/>
            <person name="Drula E."/>
            <person name="Henrissat B."/>
            <person name="Morin E."/>
            <person name="Kohler A."/>
            <person name="Barry K."/>
            <person name="LaButti K."/>
            <person name="Morin E."/>
            <person name="Salamov A."/>
            <person name="Lipzen A."/>
            <person name="Mereny Z."/>
            <person name="Hegedus B."/>
            <person name="Baldrian P."/>
            <person name="Stursova M."/>
            <person name="Weitz H."/>
            <person name="Taylor A."/>
            <person name="Grigoriev I.V."/>
            <person name="Nagy L.G."/>
            <person name="Martin F."/>
            <person name="Kauserud H."/>
        </authorList>
    </citation>
    <scope>NUCLEOTIDE SEQUENCE</scope>
    <source>
        <strain evidence="2">CBHHK067</strain>
    </source>
</reference>
<comment type="caution">
    <text evidence="2">The sequence shown here is derived from an EMBL/GenBank/DDBJ whole genome shotgun (WGS) entry which is preliminary data.</text>
</comment>